<proteinExistence type="predicted"/>
<dbReference type="Proteomes" id="UP000187209">
    <property type="component" value="Unassembled WGS sequence"/>
</dbReference>
<protein>
    <recommendedName>
        <fullName evidence="4">Photosystem I assembly protein Ycf4</fullName>
    </recommendedName>
</protein>
<keyword evidence="1" id="KW-0472">Membrane</keyword>
<sequence length="191" mass="22550">MFGRRLKEKRPAGLSNEEFEEYRNKDQMRMWRLPWGLWIMSFICFLAGSFLIASMTIFEILDPFEGDLWQYLIIISFYTFSGLFFIFASIEVITFDKEEKKIFKSKWILCYKWKSKIANISDVSDVTLTLKGKNDKYSNTQYYKINVILRSAKPIGALETKNRKKVIDKALKIRAFFGIKGKIPLHDYSTE</sequence>
<comment type="caution">
    <text evidence="2">The sequence shown here is derived from an EMBL/GenBank/DDBJ whole genome shotgun (WGS) entry which is preliminary data.</text>
</comment>
<evidence type="ECO:0008006" key="4">
    <source>
        <dbReference type="Google" id="ProtNLM"/>
    </source>
</evidence>
<evidence type="ECO:0000313" key="2">
    <source>
        <dbReference type="EMBL" id="OMJ90112.1"/>
    </source>
</evidence>
<keyword evidence="3" id="KW-1185">Reference proteome</keyword>
<accession>A0A1R2CM68</accession>
<reference evidence="2 3" key="1">
    <citation type="submission" date="2016-11" db="EMBL/GenBank/DDBJ databases">
        <title>The macronuclear genome of Stentor coeruleus: a giant cell with tiny introns.</title>
        <authorList>
            <person name="Slabodnick M."/>
            <person name="Ruby J.G."/>
            <person name="Reiff S.B."/>
            <person name="Swart E.C."/>
            <person name="Gosai S."/>
            <person name="Prabakaran S."/>
            <person name="Witkowska E."/>
            <person name="Larue G.E."/>
            <person name="Fisher S."/>
            <person name="Freeman R.M."/>
            <person name="Gunawardena J."/>
            <person name="Chu W."/>
            <person name="Stover N.A."/>
            <person name="Gregory B.D."/>
            <person name="Nowacki M."/>
            <person name="Derisi J."/>
            <person name="Roy S.W."/>
            <person name="Marshall W.F."/>
            <person name="Sood P."/>
        </authorList>
    </citation>
    <scope>NUCLEOTIDE SEQUENCE [LARGE SCALE GENOMIC DNA]</scope>
    <source>
        <strain evidence="2">WM001</strain>
    </source>
</reference>
<dbReference type="EMBL" id="MPUH01000110">
    <property type="protein sequence ID" value="OMJ90112.1"/>
    <property type="molecule type" value="Genomic_DNA"/>
</dbReference>
<evidence type="ECO:0000256" key="1">
    <source>
        <dbReference type="SAM" id="Phobius"/>
    </source>
</evidence>
<keyword evidence="1" id="KW-1133">Transmembrane helix</keyword>
<name>A0A1R2CM68_9CILI</name>
<evidence type="ECO:0000313" key="3">
    <source>
        <dbReference type="Proteomes" id="UP000187209"/>
    </source>
</evidence>
<feature type="transmembrane region" description="Helical" evidence="1">
    <location>
        <begin position="35"/>
        <end position="57"/>
    </location>
</feature>
<gene>
    <name evidence="2" type="ORF">SteCoe_7600</name>
</gene>
<keyword evidence="1" id="KW-0812">Transmembrane</keyword>
<dbReference type="AlphaFoldDB" id="A0A1R2CM68"/>
<organism evidence="2 3">
    <name type="scientific">Stentor coeruleus</name>
    <dbReference type="NCBI Taxonomy" id="5963"/>
    <lineage>
        <taxon>Eukaryota</taxon>
        <taxon>Sar</taxon>
        <taxon>Alveolata</taxon>
        <taxon>Ciliophora</taxon>
        <taxon>Postciliodesmatophora</taxon>
        <taxon>Heterotrichea</taxon>
        <taxon>Heterotrichida</taxon>
        <taxon>Stentoridae</taxon>
        <taxon>Stentor</taxon>
    </lineage>
</organism>
<feature type="transmembrane region" description="Helical" evidence="1">
    <location>
        <begin position="69"/>
        <end position="95"/>
    </location>
</feature>